<dbReference type="EMBL" id="FNST01000002">
    <property type="protein sequence ID" value="SED50068.1"/>
    <property type="molecule type" value="Genomic_DNA"/>
</dbReference>
<keyword evidence="1" id="KW-0596">Phosphopantetheine</keyword>
<dbReference type="GO" id="GO:0006633">
    <property type="term" value="P:fatty acid biosynthetic process"/>
    <property type="evidence" value="ECO:0007669"/>
    <property type="project" value="TreeGrafter"/>
</dbReference>
<name>A0A1H5B759_STRMJ</name>
<evidence type="ECO:0000313" key="4">
    <source>
        <dbReference type="EMBL" id="SED50068.1"/>
    </source>
</evidence>
<organism evidence="4 5">
    <name type="scientific">Streptomyces melanosporofaciens</name>
    <dbReference type="NCBI Taxonomy" id="67327"/>
    <lineage>
        <taxon>Bacteria</taxon>
        <taxon>Bacillati</taxon>
        <taxon>Actinomycetota</taxon>
        <taxon>Actinomycetes</taxon>
        <taxon>Kitasatosporales</taxon>
        <taxon>Streptomycetaceae</taxon>
        <taxon>Streptomyces</taxon>
        <taxon>Streptomyces violaceusniger group</taxon>
    </lineage>
</organism>
<dbReference type="PROSITE" id="PS52004">
    <property type="entry name" value="KS3_2"/>
    <property type="match status" value="1"/>
</dbReference>
<dbReference type="PANTHER" id="PTHR43775:SF37">
    <property type="entry name" value="SI:DKEY-61P9.11"/>
    <property type="match status" value="1"/>
</dbReference>
<protein>
    <submittedName>
        <fullName evidence="4">Beta-ketoacyl synthase, N-terminal domain</fullName>
    </submittedName>
</protein>
<dbReference type="Gene3D" id="3.40.47.10">
    <property type="match status" value="1"/>
</dbReference>
<evidence type="ECO:0000313" key="5">
    <source>
        <dbReference type="Proteomes" id="UP000198609"/>
    </source>
</evidence>
<dbReference type="SUPFAM" id="SSF53901">
    <property type="entry name" value="Thiolase-like"/>
    <property type="match status" value="1"/>
</dbReference>
<dbReference type="InterPro" id="IPR016039">
    <property type="entry name" value="Thiolase-like"/>
</dbReference>
<keyword evidence="2" id="KW-0597">Phosphoprotein</keyword>
<sequence>MEPDEAIAVVGMSCRFPQAPDPEAFWRLLSEGVSAISEVPAGRWTDDASMPPAIRHGGFIDDVDRFDAAFFGISPREAVTMDPSSG</sequence>
<feature type="domain" description="Ketosynthase family 3 (KS3)" evidence="3">
    <location>
        <begin position="4"/>
        <end position="86"/>
    </location>
</feature>
<gene>
    <name evidence="4" type="ORF">SAMN04490356_8718</name>
</gene>
<reference evidence="5" key="1">
    <citation type="submission" date="2016-10" db="EMBL/GenBank/DDBJ databases">
        <authorList>
            <person name="Varghese N."/>
            <person name="Submissions S."/>
        </authorList>
    </citation>
    <scope>NUCLEOTIDE SEQUENCE [LARGE SCALE GENOMIC DNA]</scope>
    <source>
        <strain evidence="5">DSM 40318</strain>
    </source>
</reference>
<dbReference type="InterPro" id="IPR050091">
    <property type="entry name" value="PKS_NRPS_Biosynth_Enz"/>
</dbReference>
<accession>A0A1H5B759</accession>
<dbReference type="InterPro" id="IPR014030">
    <property type="entry name" value="Ketoacyl_synth_N"/>
</dbReference>
<dbReference type="AlphaFoldDB" id="A0A1H5B759"/>
<keyword evidence="5" id="KW-1185">Reference proteome</keyword>
<proteinExistence type="predicted"/>
<evidence type="ECO:0000259" key="3">
    <source>
        <dbReference type="PROSITE" id="PS52004"/>
    </source>
</evidence>
<dbReference type="InterPro" id="IPR020841">
    <property type="entry name" value="PKS_Beta-ketoAc_synthase_dom"/>
</dbReference>
<evidence type="ECO:0000256" key="2">
    <source>
        <dbReference type="ARBA" id="ARBA00022553"/>
    </source>
</evidence>
<dbReference type="Pfam" id="PF00109">
    <property type="entry name" value="ketoacyl-synt"/>
    <property type="match status" value="1"/>
</dbReference>
<dbReference type="GO" id="GO:0004312">
    <property type="term" value="F:fatty acid synthase activity"/>
    <property type="evidence" value="ECO:0007669"/>
    <property type="project" value="TreeGrafter"/>
</dbReference>
<dbReference type="Proteomes" id="UP000198609">
    <property type="component" value="Unassembled WGS sequence"/>
</dbReference>
<evidence type="ECO:0000256" key="1">
    <source>
        <dbReference type="ARBA" id="ARBA00022450"/>
    </source>
</evidence>
<dbReference type="PANTHER" id="PTHR43775">
    <property type="entry name" value="FATTY ACID SYNTHASE"/>
    <property type="match status" value="1"/>
</dbReference>